<dbReference type="EMBL" id="LXQA011262528">
    <property type="protein sequence ID" value="MCI91090.1"/>
    <property type="molecule type" value="Genomic_DNA"/>
</dbReference>
<organism evidence="2 3">
    <name type="scientific">Trifolium medium</name>
    <dbReference type="NCBI Taxonomy" id="97028"/>
    <lineage>
        <taxon>Eukaryota</taxon>
        <taxon>Viridiplantae</taxon>
        <taxon>Streptophyta</taxon>
        <taxon>Embryophyta</taxon>
        <taxon>Tracheophyta</taxon>
        <taxon>Spermatophyta</taxon>
        <taxon>Magnoliopsida</taxon>
        <taxon>eudicotyledons</taxon>
        <taxon>Gunneridae</taxon>
        <taxon>Pentapetalae</taxon>
        <taxon>rosids</taxon>
        <taxon>fabids</taxon>
        <taxon>Fabales</taxon>
        <taxon>Fabaceae</taxon>
        <taxon>Papilionoideae</taxon>
        <taxon>50 kb inversion clade</taxon>
        <taxon>NPAAA clade</taxon>
        <taxon>Hologalegina</taxon>
        <taxon>IRL clade</taxon>
        <taxon>Trifolieae</taxon>
        <taxon>Trifolium</taxon>
    </lineage>
</organism>
<sequence>DGAGNKLQQRSNAQLGASTMEVQNEMSFKEVVVVGGVKVSSKVEEKKRKFKEKSKSVQGQSKIGAQYD</sequence>
<evidence type="ECO:0000256" key="1">
    <source>
        <dbReference type="SAM" id="MobiDB-lite"/>
    </source>
</evidence>
<feature type="region of interest" description="Disordered" evidence="1">
    <location>
        <begin position="44"/>
        <end position="68"/>
    </location>
</feature>
<dbReference type="Proteomes" id="UP000265520">
    <property type="component" value="Unassembled WGS sequence"/>
</dbReference>
<feature type="non-terminal residue" evidence="2">
    <location>
        <position position="1"/>
    </location>
</feature>
<proteinExistence type="predicted"/>
<accession>A0A392VXB6</accession>
<comment type="caution">
    <text evidence="2">The sequence shown here is derived from an EMBL/GenBank/DDBJ whole genome shotgun (WGS) entry which is preliminary data.</text>
</comment>
<evidence type="ECO:0000313" key="3">
    <source>
        <dbReference type="Proteomes" id="UP000265520"/>
    </source>
</evidence>
<protein>
    <submittedName>
        <fullName evidence="2">Uncharacterized protein</fullName>
    </submittedName>
</protein>
<reference evidence="2 3" key="1">
    <citation type="journal article" date="2018" name="Front. Plant Sci.">
        <title>Red Clover (Trifolium pratense) and Zigzag Clover (T. medium) - A Picture of Genomic Similarities and Differences.</title>
        <authorList>
            <person name="Dluhosova J."/>
            <person name="Istvanek J."/>
            <person name="Nedelnik J."/>
            <person name="Repkova J."/>
        </authorList>
    </citation>
    <scope>NUCLEOTIDE SEQUENCE [LARGE SCALE GENOMIC DNA]</scope>
    <source>
        <strain evidence="3">cv. 10/8</strain>
        <tissue evidence="2">Leaf</tissue>
    </source>
</reference>
<evidence type="ECO:0000313" key="2">
    <source>
        <dbReference type="EMBL" id="MCI91090.1"/>
    </source>
</evidence>
<name>A0A392VXB6_9FABA</name>
<feature type="compositionally biased region" description="Polar residues" evidence="1">
    <location>
        <begin position="58"/>
        <end position="68"/>
    </location>
</feature>
<keyword evidence="3" id="KW-1185">Reference proteome</keyword>
<dbReference type="AlphaFoldDB" id="A0A392VXB6"/>